<proteinExistence type="predicted"/>
<dbReference type="EMBL" id="JH600068">
    <property type="protein sequence ID" value="EIG55060.1"/>
    <property type="molecule type" value="Genomic_DNA"/>
</dbReference>
<evidence type="ECO:0000313" key="6">
    <source>
        <dbReference type="EMBL" id="EIG55060.1"/>
    </source>
</evidence>
<feature type="domain" description="Type III secretion system flagellar brake protein YcgR PilZN" evidence="5">
    <location>
        <begin position="13"/>
        <end position="99"/>
    </location>
</feature>
<dbReference type="AlphaFoldDB" id="I2Q5K4"/>
<organism evidence="6">
    <name type="scientific">Desulfovibrio sp. U5L</name>
    <dbReference type="NCBI Taxonomy" id="596152"/>
    <lineage>
        <taxon>Bacteria</taxon>
        <taxon>Pseudomonadati</taxon>
        <taxon>Thermodesulfobacteriota</taxon>
        <taxon>Desulfovibrionia</taxon>
        <taxon>Desulfovibrionales</taxon>
        <taxon>Desulfovibrionaceae</taxon>
        <taxon>Desulfovibrio</taxon>
    </lineage>
</organism>
<sequence length="216" mass="22939">MTAPLAAGFHCPPGTKMLLEVAGYGDKLATACVGHARGRFVVVQMPGQADSGRDALYQMLAPDNDAIVRYLHEGTVVGFSARIIKWIQVPFPLVFLTYPARLESHDLRRHPRVSCCLPGKAGLAGAAVAGMILDLSLSGCQFSVLHDDKTPAVAIDDKVGLSCALFGAPSPELACSVKRVALSGRRLEIGLKFLDVPAQTRDALTLYLQTALSVLG</sequence>
<evidence type="ECO:0000256" key="1">
    <source>
        <dbReference type="ARBA" id="ARBA00022636"/>
    </source>
</evidence>
<feature type="domain" description="PilZ" evidence="4">
    <location>
        <begin position="107"/>
        <end position="208"/>
    </location>
</feature>
<dbReference type="STRING" id="596152.DesU5LDRAFT_3437"/>
<dbReference type="InterPro" id="IPR009926">
    <property type="entry name" value="T3SS_YcgR_PilZN"/>
</dbReference>
<dbReference type="eggNOG" id="ENOG5033M70">
    <property type="taxonomic scope" value="Bacteria"/>
</dbReference>
<keyword evidence="3" id="KW-0975">Bacterial flagellum</keyword>
<dbReference type="OrthoDB" id="5453966at2"/>
<name>I2Q5K4_9BACT</name>
<evidence type="ECO:0000256" key="2">
    <source>
        <dbReference type="ARBA" id="ARBA00022741"/>
    </source>
</evidence>
<dbReference type="Gene3D" id="2.40.10.220">
    <property type="entry name" value="predicted glycosyltransferase like domains"/>
    <property type="match status" value="1"/>
</dbReference>
<dbReference type="Pfam" id="PF12945">
    <property type="entry name" value="PilZNR"/>
    <property type="match status" value="1"/>
</dbReference>
<accession>I2Q5K4</accession>
<evidence type="ECO:0000259" key="5">
    <source>
        <dbReference type="Pfam" id="PF12945"/>
    </source>
</evidence>
<gene>
    <name evidence="6" type="ORF">DesU5LDRAFT_3437</name>
</gene>
<evidence type="ECO:0000256" key="3">
    <source>
        <dbReference type="ARBA" id="ARBA00023143"/>
    </source>
</evidence>
<reference evidence="6" key="1">
    <citation type="submission" date="2011-11" db="EMBL/GenBank/DDBJ databases">
        <title>Improved High-Quality Draft sequence of Desulfovibrio sp. U5L.</title>
        <authorList>
            <consortium name="US DOE Joint Genome Institute"/>
            <person name="Lucas S."/>
            <person name="Han J."/>
            <person name="Lapidus A."/>
            <person name="Cheng J.-F."/>
            <person name="Goodwin L."/>
            <person name="Pitluck S."/>
            <person name="Peters L."/>
            <person name="Ovchinnikova G."/>
            <person name="Held B."/>
            <person name="Detter J.C."/>
            <person name="Han C."/>
            <person name="Tapia R."/>
            <person name="Land M."/>
            <person name="Hauser L."/>
            <person name="Kyrpides N."/>
            <person name="Ivanova N."/>
            <person name="Pagani I."/>
            <person name="Gabster J."/>
            <person name="Walker C."/>
            <person name="Stolyar S."/>
            <person name="Stahl D."/>
            <person name="Arkin A."/>
            <person name="Dehal P."/>
            <person name="Hazen T."/>
            <person name="Woyke T."/>
        </authorList>
    </citation>
    <scope>NUCLEOTIDE SEQUENCE [LARGE SCALE GENOMIC DNA]</scope>
    <source>
        <strain evidence="6">U5L</strain>
    </source>
</reference>
<keyword evidence="2" id="KW-0547">Nucleotide-binding</keyword>
<evidence type="ECO:0000259" key="4">
    <source>
        <dbReference type="Pfam" id="PF07238"/>
    </source>
</evidence>
<dbReference type="GO" id="GO:0035438">
    <property type="term" value="F:cyclic-di-GMP binding"/>
    <property type="evidence" value="ECO:0007669"/>
    <property type="project" value="InterPro"/>
</dbReference>
<dbReference type="Pfam" id="PF07238">
    <property type="entry name" value="PilZ"/>
    <property type="match status" value="1"/>
</dbReference>
<dbReference type="InterPro" id="IPR012349">
    <property type="entry name" value="Split_barrel_FMN-bd"/>
</dbReference>
<dbReference type="HOGENOM" id="CLU_083565_0_0_7"/>
<dbReference type="InterPro" id="IPR009875">
    <property type="entry name" value="PilZ_domain"/>
</dbReference>
<dbReference type="SUPFAM" id="SSF141371">
    <property type="entry name" value="PilZ domain-like"/>
    <property type="match status" value="2"/>
</dbReference>
<dbReference type="Gene3D" id="2.30.110.10">
    <property type="entry name" value="Electron Transport, Fmn-binding Protein, Chain A"/>
    <property type="match status" value="1"/>
</dbReference>
<keyword evidence="1" id="KW-0973">c-di-GMP</keyword>
<protein>
    <submittedName>
        <fullName evidence="6">PilZ domain-containing protein</fullName>
    </submittedName>
</protein>